<comment type="caution">
    <text evidence="8">The sequence shown here is derived from an EMBL/GenBank/DDBJ whole genome shotgun (WGS) entry which is preliminary data.</text>
</comment>
<reference evidence="8 9" key="1">
    <citation type="submission" date="2019-12" db="EMBL/GenBank/DDBJ databases">
        <title>Auraticoccus cholistani sp. nov., an actinomycete isolated from soil of Cholistan desert.</title>
        <authorList>
            <person name="Cheema M.T."/>
        </authorList>
    </citation>
    <scope>NUCLEOTIDE SEQUENCE [LARGE SCALE GENOMIC DNA]</scope>
    <source>
        <strain evidence="8 9">F435</strain>
    </source>
</reference>
<feature type="transmembrane region" description="Helical" evidence="7">
    <location>
        <begin position="257"/>
        <end position="280"/>
    </location>
</feature>
<dbReference type="RefSeq" id="WP_156609325.1">
    <property type="nucleotide sequence ID" value="NZ_WPCU01000005.1"/>
</dbReference>
<keyword evidence="3 7" id="KW-0812">Transmembrane</keyword>
<evidence type="ECO:0000256" key="1">
    <source>
        <dbReference type="ARBA" id="ARBA00004651"/>
    </source>
</evidence>
<dbReference type="AlphaFoldDB" id="A0A6A9US98"/>
<organism evidence="8 9">
    <name type="scientific">Auraticoccus cholistanensis</name>
    <dbReference type="NCBI Taxonomy" id="2656650"/>
    <lineage>
        <taxon>Bacteria</taxon>
        <taxon>Bacillati</taxon>
        <taxon>Actinomycetota</taxon>
        <taxon>Actinomycetes</taxon>
        <taxon>Propionibacteriales</taxon>
        <taxon>Propionibacteriaceae</taxon>
        <taxon>Auraticoccus</taxon>
    </lineage>
</organism>
<name>A0A6A9US98_9ACTN</name>
<comment type="subcellular location">
    <subcellularLocation>
        <location evidence="1">Cell membrane</location>
        <topology evidence="1">Multi-pass membrane protein</topology>
    </subcellularLocation>
</comment>
<feature type="transmembrane region" description="Helical" evidence="7">
    <location>
        <begin position="219"/>
        <end position="245"/>
    </location>
</feature>
<feature type="transmembrane region" description="Helical" evidence="7">
    <location>
        <begin position="93"/>
        <end position="112"/>
    </location>
</feature>
<feature type="region of interest" description="Disordered" evidence="6">
    <location>
        <begin position="298"/>
        <end position="321"/>
    </location>
</feature>
<feature type="transmembrane region" description="Helical" evidence="7">
    <location>
        <begin position="36"/>
        <end position="59"/>
    </location>
</feature>
<keyword evidence="9" id="KW-1185">Reference proteome</keyword>
<gene>
    <name evidence="8" type="ORF">GC722_07140</name>
</gene>
<dbReference type="Proteomes" id="UP000435304">
    <property type="component" value="Unassembled WGS sequence"/>
</dbReference>
<evidence type="ECO:0008006" key="10">
    <source>
        <dbReference type="Google" id="ProtNLM"/>
    </source>
</evidence>
<sequence>MAEWLQRIQHVPWVAHLVRANTRFTSRLGTAFAGSITYFSVLALVPIAMVAFAVVSFVYHDELQGLVDELLPALGPDLSEQLRTVLVEAQSRAGVAGVIGLVTAAYAGAGWMGQMKSAVRAQWRPSLDEQEERKNFLLESLLNLLVLLALVVLVGATFLLTSVATSFADDVMRWLGLQDVPGIGWLLRLVPLLGTLLFGFVLFLFLYRVLPQQRISTRMVLKGSAGGAVGLLVLQYLSSVLFGLFRDNVAAATFGPVIVLMLFLNLFARLILFVAAWIATSEQRAIAGERIEADLPLEQDPDLDLGPVKVPAPEPERGRSPYSAQQAWARRHGVRIGPQVLTVQYPDEKVQVPQPVAVRATRIASAVGWLLGAATGAGLGASLASSLRRRRRD</sequence>
<evidence type="ECO:0000256" key="7">
    <source>
        <dbReference type="SAM" id="Phobius"/>
    </source>
</evidence>
<keyword evidence="4 7" id="KW-1133">Transmembrane helix</keyword>
<evidence type="ECO:0000313" key="8">
    <source>
        <dbReference type="EMBL" id="MVA75796.1"/>
    </source>
</evidence>
<protein>
    <recommendedName>
        <fullName evidence="10">Inner membrane protein YhjD</fullName>
    </recommendedName>
</protein>
<keyword evidence="2" id="KW-1003">Cell membrane</keyword>
<keyword evidence="5 7" id="KW-0472">Membrane</keyword>
<evidence type="ECO:0000256" key="3">
    <source>
        <dbReference type="ARBA" id="ARBA00022692"/>
    </source>
</evidence>
<dbReference type="InterPro" id="IPR017039">
    <property type="entry name" value="Virul_fac_BrkB"/>
</dbReference>
<dbReference type="PANTHER" id="PTHR30213">
    <property type="entry name" value="INNER MEMBRANE PROTEIN YHJD"/>
    <property type="match status" value="1"/>
</dbReference>
<proteinExistence type="predicted"/>
<evidence type="ECO:0000313" key="9">
    <source>
        <dbReference type="Proteomes" id="UP000435304"/>
    </source>
</evidence>
<feature type="transmembrane region" description="Helical" evidence="7">
    <location>
        <begin position="141"/>
        <end position="165"/>
    </location>
</feature>
<accession>A0A6A9US98</accession>
<feature type="transmembrane region" description="Helical" evidence="7">
    <location>
        <begin position="185"/>
        <end position="207"/>
    </location>
</feature>
<dbReference type="PANTHER" id="PTHR30213:SF1">
    <property type="entry name" value="INNER MEMBRANE PROTEIN YHJD"/>
    <property type="match status" value="1"/>
</dbReference>
<evidence type="ECO:0000256" key="5">
    <source>
        <dbReference type="ARBA" id="ARBA00023136"/>
    </source>
</evidence>
<dbReference type="Pfam" id="PF03631">
    <property type="entry name" value="Virul_fac_BrkB"/>
    <property type="match status" value="1"/>
</dbReference>
<evidence type="ECO:0000256" key="6">
    <source>
        <dbReference type="SAM" id="MobiDB-lite"/>
    </source>
</evidence>
<evidence type="ECO:0000256" key="2">
    <source>
        <dbReference type="ARBA" id="ARBA00022475"/>
    </source>
</evidence>
<dbReference type="EMBL" id="WPCU01000005">
    <property type="protein sequence ID" value="MVA75796.1"/>
    <property type="molecule type" value="Genomic_DNA"/>
</dbReference>
<evidence type="ECO:0000256" key="4">
    <source>
        <dbReference type="ARBA" id="ARBA00022989"/>
    </source>
</evidence>
<dbReference type="GO" id="GO:0005886">
    <property type="term" value="C:plasma membrane"/>
    <property type="evidence" value="ECO:0007669"/>
    <property type="project" value="UniProtKB-SubCell"/>
</dbReference>